<keyword evidence="3" id="KW-1003">Cell membrane</keyword>
<dbReference type="InterPro" id="IPR050790">
    <property type="entry name" value="ExbB/TolQ_transport"/>
</dbReference>
<evidence type="ECO:0000256" key="1">
    <source>
        <dbReference type="ARBA" id="ARBA00004651"/>
    </source>
</evidence>
<evidence type="ECO:0000313" key="11">
    <source>
        <dbReference type="EMBL" id="KGF46368.1"/>
    </source>
</evidence>
<keyword evidence="2 8" id="KW-0813">Transport</keyword>
<evidence type="ECO:0000256" key="8">
    <source>
        <dbReference type="RuleBase" id="RU004057"/>
    </source>
</evidence>
<dbReference type="EMBL" id="JRNT01000042">
    <property type="protein sequence ID" value="KGF46368.1"/>
    <property type="molecule type" value="Genomic_DNA"/>
</dbReference>
<dbReference type="GO" id="GO:0017038">
    <property type="term" value="P:protein import"/>
    <property type="evidence" value="ECO:0007669"/>
    <property type="project" value="TreeGrafter"/>
</dbReference>
<feature type="transmembrane region" description="Helical" evidence="9">
    <location>
        <begin position="153"/>
        <end position="174"/>
    </location>
</feature>
<sequence length="200" mass="22048">MAEAWRLFLQGGIVMWPLMLALIIAIMILIERISYYKQIKKEIVSVHTTLKECHSWEDFLTKLQHLPTYHISYDLVSVLGKAINRNVLQSRMEDTLASVNTRMNRGLDWLSTIVTMAPLLGLLGTVTGMIGAFRVFGTDAGTPTAITGGVGEALVATATGLCVAIIALAVHSYFSHKVRILLTVLEDAFGRSLDLFDRGN</sequence>
<dbReference type="InterPro" id="IPR002898">
    <property type="entry name" value="MotA_ExbB_proton_chnl"/>
</dbReference>
<dbReference type="eggNOG" id="COG0811">
    <property type="taxonomic scope" value="Bacteria"/>
</dbReference>
<comment type="subcellular location">
    <subcellularLocation>
        <location evidence="1">Cell membrane</location>
        <topology evidence="1">Multi-pass membrane protein</topology>
    </subcellularLocation>
    <subcellularLocation>
        <location evidence="8">Membrane</location>
        <topology evidence="8">Multi-pass membrane protein</topology>
    </subcellularLocation>
</comment>
<feature type="transmembrane region" description="Helical" evidence="9">
    <location>
        <begin position="109"/>
        <end position="133"/>
    </location>
</feature>
<feature type="transmembrane region" description="Helical" evidence="9">
    <location>
        <begin position="12"/>
        <end position="30"/>
    </location>
</feature>
<gene>
    <name evidence="11" type="ORF">HMPREF0872_08505</name>
</gene>
<dbReference type="Pfam" id="PF01618">
    <property type="entry name" value="MotA_ExbB"/>
    <property type="match status" value="1"/>
</dbReference>
<keyword evidence="7 9" id="KW-0472">Membrane</keyword>
<evidence type="ECO:0000256" key="3">
    <source>
        <dbReference type="ARBA" id="ARBA00022475"/>
    </source>
</evidence>
<evidence type="ECO:0000256" key="9">
    <source>
        <dbReference type="SAM" id="Phobius"/>
    </source>
</evidence>
<accession>A0A096AGX1</accession>
<name>A0A096AGX1_9FIRM</name>
<dbReference type="GO" id="GO:0005886">
    <property type="term" value="C:plasma membrane"/>
    <property type="evidence" value="ECO:0007669"/>
    <property type="project" value="UniProtKB-SubCell"/>
</dbReference>
<dbReference type="Proteomes" id="UP000029628">
    <property type="component" value="Unassembled WGS sequence"/>
</dbReference>
<keyword evidence="5 8" id="KW-0653">Protein transport</keyword>
<dbReference type="PANTHER" id="PTHR30625">
    <property type="entry name" value="PROTEIN TOLQ"/>
    <property type="match status" value="1"/>
</dbReference>
<evidence type="ECO:0000256" key="4">
    <source>
        <dbReference type="ARBA" id="ARBA00022692"/>
    </source>
</evidence>
<comment type="similarity">
    <text evidence="8">Belongs to the exbB/tolQ family.</text>
</comment>
<keyword evidence="4 9" id="KW-0812">Transmembrane</keyword>
<dbReference type="PANTHER" id="PTHR30625:SF15">
    <property type="entry name" value="BIOPOLYMER TRANSPORT PROTEIN EXBB"/>
    <property type="match status" value="1"/>
</dbReference>
<feature type="domain" description="MotA/TolQ/ExbB proton channel" evidence="10">
    <location>
        <begin position="83"/>
        <end position="186"/>
    </location>
</feature>
<dbReference type="AlphaFoldDB" id="A0A096AGX1"/>
<proteinExistence type="inferred from homology"/>
<protein>
    <submittedName>
        <fullName evidence="11">Flagellar motor protein MotA</fullName>
    </submittedName>
</protein>
<evidence type="ECO:0000259" key="10">
    <source>
        <dbReference type="Pfam" id="PF01618"/>
    </source>
</evidence>
<keyword evidence="11" id="KW-0966">Cell projection</keyword>
<keyword evidence="11" id="KW-0282">Flagellum</keyword>
<keyword evidence="11" id="KW-0969">Cilium</keyword>
<keyword evidence="6 9" id="KW-1133">Transmembrane helix</keyword>
<evidence type="ECO:0000256" key="5">
    <source>
        <dbReference type="ARBA" id="ARBA00022927"/>
    </source>
</evidence>
<evidence type="ECO:0000313" key="12">
    <source>
        <dbReference type="Proteomes" id="UP000029628"/>
    </source>
</evidence>
<organism evidence="11 12">
    <name type="scientific">Veillonella montpellierensis DNF00314</name>
    <dbReference type="NCBI Taxonomy" id="1401067"/>
    <lineage>
        <taxon>Bacteria</taxon>
        <taxon>Bacillati</taxon>
        <taxon>Bacillota</taxon>
        <taxon>Negativicutes</taxon>
        <taxon>Veillonellales</taxon>
        <taxon>Veillonellaceae</taxon>
        <taxon>Veillonella</taxon>
    </lineage>
</organism>
<dbReference type="RefSeq" id="WP_038153276.1">
    <property type="nucleotide sequence ID" value="NZ_JRNT01000042.1"/>
</dbReference>
<evidence type="ECO:0000256" key="6">
    <source>
        <dbReference type="ARBA" id="ARBA00022989"/>
    </source>
</evidence>
<evidence type="ECO:0000256" key="2">
    <source>
        <dbReference type="ARBA" id="ARBA00022448"/>
    </source>
</evidence>
<reference evidence="11 12" key="1">
    <citation type="submission" date="2014-07" db="EMBL/GenBank/DDBJ databases">
        <authorList>
            <person name="McCorrison J."/>
            <person name="Sanka R."/>
            <person name="Torralba M."/>
            <person name="Gillis M."/>
            <person name="Haft D.H."/>
            <person name="Methe B."/>
            <person name="Sutton G."/>
            <person name="Nelson K.E."/>
        </authorList>
    </citation>
    <scope>NUCLEOTIDE SEQUENCE [LARGE SCALE GENOMIC DNA]</scope>
    <source>
        <strain evidence="11 12">DNF00314</strain>
    </source>
</reference>
<keyword evidence="12" id="KW-1185">Reference proteome</keyword>
<evidence type="ECO:0000256" key="7">
    <source>
        <dbReference type="ARBA" id="ARBA00023136"/>
    </source>
</evidence>
<comment type="caution">
    <text evidence="11">The sequence shown here is derived from an EMBL/GenBank/DDBJ whole genome shotgun (WGS) entry which is preliminary data.</text>
</comment>